<reference evidence="2" key="1">
    <citation type="submission" date="2022-06" db="EMBL/GenBank/DDBJ databases">
        <title>Novel species in genus nocardia.</title>
        <authorList>
            <person name="Li F."/>
        </authorList>
    </citation>
    <scope>NUCLEOTIDE SEQUENCE</scope>
    <source>
        <strain evidence="2">CDC141</strain>
    </source>
</reference>
<gene>
    <name evidence="2" type="ORF">NDR86_22390</name>
</gene>
<evidence type="ECO:0000313" key="2">
    <source>
        <dbReference type="EMBL" id="MCM6776238.1"/>
    </source>
</evidence>
<comment type="caution">
    <text evidence="2">The sequence shown here is derived from an EMBL/GenBank/DDBJ whole genome shotgun (WGS) entry which is preliminary data.</text>
</comment>
<keyword evidence="3" id="KW-1185">Reference proteome</keyword>
<evidence type="ECO:0000256" key="1">
    <source>
        <dbReference type="SAM" id="MobiDB-lite"/>
    </source>
</evidence>
<proteinExistence type="predicted"/>
<name>A0A9X2EBQ2_9NOCA</name>
<evidence type="ECO:0000313" key="3">
    <source>
        <dbReference type="Proteomes" id="UP001139157"/>
    </source>
</evidence>
<feature type="region of interest" description="Disordered" evidence="1">
    <location>
        <begin position="34"/>
        <end position="55"/>
    </location>
</feature>
<dbReference type="EMBL" id="JAMRXG010000009">
    <property type="protein sequence ID" value="MCM6776238.1"/>
    <property type="molecule type" value="Genomic_DNA"/>
</dbReference>
<dbReference type="AlphaFoldDB" id="A0A9X2EBQ2"/>
<dbReference type="RefSeq" id="WP_251914537.1">
    <property type="nucleotide sequence ID" value="NZ_JAMRXG010000009.1"/>
</dbReference>
<accession>A0A9X2EBQ2</accession>
<dbReference type="Proteomes" id="UP001139157">
    <property type="component" value="Unassembled WGS sequence"/>
</dbReference>
<organism evidence="2 3">
    <name type="scientific">Nocardia pulmonis</name>
    <dbReference type="NCBI Taxonomy" id="2951408"/>
    <lineage>
        <taxon>Bacteria</taxon>
        <taxon>Bacillati</taxon>
        <taxon>Actinomycetota</taxon>
        <taxon>Actinomycetes</taxon>
        <taxon>Mycobacteriales</taxon>
        <taxon>Nocardiaceae</taxon>
        <taxon>Nocardia</taxon>
    </lineage>
</organism>
<sequence>MNRLHLPHPHIADRFVHALSEGVWAGLLHREHWREPPTRTAPPADDWPEWHWADR</sequence>
<protein>
    <submittedName>
        <fullName evidence="2">Uncharacterized protein</fullName>
    </submittedName>
</protein>